<comment type="catalytic activity">
    <reaction evidence="1 6">
        <text>a beta-lactam + H2O = a substituted beta-amino acid</text>
        <dbReference type="Rhea" id="RHEA:20401"/>
        <dbReference type="ChEBI" id="CHEBI:15377"/>
        <dbReference type="ChEBI" id="CHEBI:35627"/>
        <dbReference type="ChEBI" id="CHEBI:140347"/>
        <dbReference type="EC" id="3.5.2.6"/>
    </reaction>
</comment>
<name>A0ABU3P8P5_9BURK</name>
<evidence type="ECO:0000313" key="9">
    <source>
        <dbReference type="EMBL" id="MDT8998946.1"/>
    </source>
</evidence>
<dbReference type="SUPFAM" id="SSF56601">
    <property type="entry name" value="beta-lactamase/transpeptidase-like"/>
    <property type="match status" value="1"/>
</dbReference>
<feature type="domain" description="Beta-lactamase class A catalytic" evidence="8">
    <location>
        <begin position="67"/>
        <end position="270"/>
    </location>
</feature>
<evidence type="ECO:0000256" key="3">
    <source>
        <dbReference type="ARBA" id="ARBA00012865"/>
    </source>
</evidence>
<keyword evidence="7" id="KW-0732">Signal</keyword>
<accession>A0ABU3P8P5</accession>
<feature type="chain" id="PRO_5047297944" description="Beta-lactamase" evidence="7">
    <location>
        <begin position="30"/>
        <end position="305"/>
    </location>
</feature>
<proteinExistence type="inferred from homology"/>
<keyword evidence="4 6" id="KW-0378">Hydrolase</keyword>
<comment type="similarity">
    <text evidence="2 6">Belongs to the class-A beta-lactamase family.</text>
</comment>
<dbReference type="EMBL" id="JAVXZY010000002">
    <property type="protein sequence ID" value="MDT8998946.1"/>
    <property type="molecule type" value="Genomic_DNA"/>
</dbReference>
<evidence type="ECO:0000313" key="10">
    <source>
        <dbReference type="Proteomes" id="UP001246372"/>
    </source>
</evidence>
<dbReference type="PANTHER" id="PTHR35333:SF3">
    <property type="entry name" value="BETA-LACTAMASE-TYPE TRANSPEPTIDASE FOLD CONTAINING PROTEIN"/>
    <property type="match status" value="1"/>
</dbReference>
<dbReference type="Proteomes" id="UP001246372">
    <property type="component" value="Unassembled WGS sequence"/>
</dbReference>
<keyword evidence="5 6" id="KW-0046">Antibiotic resistance</keyword>
<dbReference type="Gene3D" id="3.40.710.10">
    <property type="entry name" value="DD-peptidase/beta-lactamase superfamily"/>
    <property type="match status" value="1"/>
</dbReference>
<dbReference type="InterPro" id="IPR023650">
    <property type="entry name" value="Beta-lactam_class-A_AS"/>
</dbReference>
<comment type="caution">
    <text evidence="9">The sequence shown here is derived from an EMBL/GenBank/DDBJ whole genome shotgun (WGS) entry which is preliminary data.</text>
</comment>
<protein>
    <recommendedName>
        <fullName evidence="3 6">Beta-lactamase</fullName>
        <ecNumber evidence="3 6">3.5.2.6</ecNumber>
    </recommendedName>
</protein>
<evidence type="ECO:0000256" key="4">
    <source>
        <dbReference type="ARBA" id="ARBA00022801"/>
    </source>
</evidence>
<evidence type="ECO:0000256" key="7">
    <source>
        <dbReference type="SAM" id="SignalP"/>
    </source>
</evidence>
<evidence type="ECO:0000259" key="8">
    <source>
        <dbReference type="Pfam" id="PF13354"/>
    </source>
</evidence>
<evidence type="ECO:0000256" key="2">
    <source>
        <dbReference type="ARBA" id="ARBA00009009"/>
    </source>
</evidence>
<dbReference type="GO" id="GO:0008800">
    <property type="term" value="F:beta-lactamase activity"/>
    <property type="evidence" value="ECO:0007669"/>
    <property type="project" value="UniProtKB-EC"/>
</dbReference>
<dbReference type="PANTHER" id="PTHR35333">
    <property type="entry name" value="BETA-LACTAMASE"/>
    <property type="match status" value="1"/>
</dbReference>
<organism evidence="9 10">
    <name type="scientific">Roseateles aquae</name>
    <dbReference type="NCBI Taxonomy" id="3077235"/>
    <lineage>
        <taxon>Bacteria</taxon>
        <taxon>Pseudomonadati</taxon>
        <taxon>Pseudomonadota</taxon>
        <taxon>Betaproteobacteria</taxon>
        <taxon>Burkholderiales</taxon>
        <taxon>Sphaerotilaceae</taxon>
        <taxon>Roseateles</taxon>
    </lineage>
</organism>
<dbReference type="Pfam" id="PF13354">
    <property type="entry name" value="Beta-lactamase2"/>
    <property type="match status" value="1"/>
</dbReference>
<dbReference type="InterPro" id="IPR000871">
    <property type="entry name" value="Beta-lactam_class-A"/>
</dbReference>
<keyword evidence="10" id="KW-1185">Reference proteome</keyword>
<dbReference type="EC" id="3.5.2.6" evidence="3 6"/>
<feature type="signal peptide" evidence="7">
    <location>
        <begin position="1"/>
        <end position="29"/>
    </location>
</feature>
<reference evidence="9" key="1">
    <citation type="submission" date="2023-09" db="EMBL/GenBank/DDBJ databases">
        <title>Paucibacter sp. APW11 Genome sequencing and assembly.</title>
        <authorList>
            <person name="Kim I."/>
        </authorList>
    </citation>
    <scope>NUCLEOTIDE SEQUENCE</scope>
    <source>
        <strain evidence="9">APW11</strain>
    </source>
</reference>
<gene>
    <name evidence="9" type="primary">bla</name>
    <name evidence="9" type="ORF">RQP53_06660</name>
</gene>
<dbReference type="PROSITE" id="PS00146">
    <property type="entry name" value="BETA_LACTAMASE_A"/>
    <property type="match status" value="1"/>
</dbReference>
<evidence type="ECO:0000256" key="6">
    <source>
        <dbReference type="RuleBase" id="RU361140"/>
    </source>
</evidence>
<dbReference type="InterPro" id="IPR012338">
    <property type="entry name" value="Beta-lactam/transpept-like"/>
</dbReference>
<dbReference type="NCBIfam" id="NF033103">
    <property type="entry name" value="bla_class_A"/>
    <property type="match status" value="1"/>
</dbReference>
<evidence type="ECO:0000256" key="5">
    <source>
        <dbReference type="ARBA" id="ARBA00023251"/>
    </source>
</evidence>
<sequence>MANPRWTRRQTLWRLGCAASWLGSAAAQAAGRPGDVALMAAFTARCERLEQTLGGRIGFHAFALDGRVLPLGYREQERFALCSTFKLLLAAAVLAEVDAGRLRLDQRVPYGKADLVPHAPHTEQHLQRGWMSVEALCAAIMLASDNPAANLLLALLGGPAGLTRRCRDWGDPVTRLDRIEPELNSNLPGDERDTSTPLAMAQLMRHLLGESEALSPASRRRLLAWMQASETGLGRLRGGLPSNWRVGDKTGTGARGAVNDVLIAWPVAQPVPLLMTMYMSGSSAPTAALAAAHVTLAGAALQTWS</sequence>
<dbReference type="InterPro" id="IPR045155">
    <property type="entry name" value="Beta-lactam_cat"/>
</dbReference>
<dbReference type="PRINTS" id="PR00118">
    <property type="entry name" value="BLACTAMASEA"/>
</dbReference>
<evidence type="ECO:0000256" key="1">
    <source>
        <dbReference type="ARBA" id="ARBA00001526"/>
    </source>
</evidence>
<dbReference type="RefSeq" id="WP_315649440.1">
    <property type="nucleotide sequence ID" value="NZ_JAVXZY010000002.1"/>
</dbReference>